<dbReference type="PIRSF" id="PIRSF005690">
    <property type="entry name" value="GerBA"/>
    <property type="match status" value="1"/>
</dbReference>
<evidence type="ECO:0000256" key="4">
    <source>
        <dbReference type="SAM" id="Phobius"/>
    </source>
</evidence>
<keyword evidence="4" id="KW-0812">Transmembrane</keyword>
<dbReference type="AlphaFoldDB" id="A0A9D2P0D2"/>
<evidence type="ECO:0000313" key="6">
    <source>
        <dbReference type="Proteomes" id="UP000823882"/>
    </source>
</evidence>
<dbReference type="Pfam" id="PF03323">
    <property type="entry name" value="GerA"/>
    <property type="match status" value="1"/>
</dbReference>
<evidence type="ECO:0000256" key="3">
    <source>
        <dbReference type="SAM" id="MobiDB-lite"/>
    </source>
</evidence>
<dbReference type="EMBL" id="DWWJ01000173">
    <property type="protein sequence ID" value="HJC41755.1"/>
    <property type="molecule type" value="Genomic_DNA"/>
</dbReference>
<feature type="compositionally biased region" description="Basic and acidic residues" evidence="3">
    <location>
        <begin position="1"/>
        <end position="19"/>
    </location>
</feature>
<dbReference type="InterPro" id="IPR050768">
    <property type="entry name" value="UPF0353/GerABKA_families"/>
</dbReference>
<proteinExistence type="inferred from homology"/>
<evidence type="ECO:0000256" key="1">
    <source>
        <dbReference type="ARBA" id="ARBA00005278"/>
    </source>
</evidence>
<keyword evidence="4" id="KW-1133">Transmembrane helix</keyword>
<dbReference type="PANTHER" id="PTHR22550:SF5">
    <property type="entry name" value="LEUCINE ZIPPER PROTEIN 4"/>
    <property type="match status" value="1"/>
</dbReference>
<feature type="region of interest" description="Disordered" evidence="3">
    <location>
        <begin position="1"/>
        <end position="22"/>
    </location>
</feature>
<comment type="caution">
    <text evidence="5">The sequence shown here is derived from an EMBL/GenBank/DDBJ whole genome shotgun (WGS) entry which is preliminary data.</text>
</comment>
<dbReference type="PANTHER" id="PTHR22550">
    <property type="entry name" value="SPORE GERMINATION PROTEIN"/>
    <property type="match status" value="1"/>
</dbReference>
<dbReference type="InterPro" id="IPR004995">
    <property type="entry name" value="Spore_Ger"/>
</dbReference>
<sequence length="505" mass="55040">MGFFGRERVEVPPHPRQEPRIQGPLTAETMERVFTGCVDFAQRPVALGGVPGRTATLCYLSGMVKMERVSDYILRPMALERSLGECSQSQAVDRILEGALYNLIVVERTTADQGVFDLINGWCLLFFPECGRVLSFLVQTEEKRSISASENEPPLKGPRDSFVESIRTNTSLLRRRVRSPGLRIKELLVGRQTVTPVDIVWIDGLTNPKTVAAVEARIGDIDIDALIATGNLEEYIADDIRTAFPTLSCTERPDRFSAGVIEGRVGVLVDGLPLGWLLPSTLSQFFKTPQDKSQSWMAASALTVLRYLCMLITLFLPAAYIAAVTFHLEMLPTKLALSIISAKQDVPFTTVFEVLLMLTAFEIIQEAGLRLPSSIGQTVSILGGLVVGSAAVEARIVSPAVLIAVAVAGIAGYTMPSQDFASALRIWRFLLAVLAALAGMFGVAAGGLLLICHLASLESFGVAYLTPFASGDGEQVEGHTVLRQPLPWVKLREAALKTRNRRNQR</sequence>
<feature type="transmembrane region" description="Helical" evidence="4">
    <location>
        <begin position="396"/>
        <end position="414"/>
    </location>
</feature>
<dbReference type="GO" id="GO:0016020">
    <property type="term" value="C:membrane"/>
    <property type="evidence" value="ECO:0007669"/>
    <property type="project" value="InterPro"/>
</dbReference>
<reference evidence="5" key="1">
    <citation type="journal article" date="2021" name="PeerJ">
        <title>Extensive microbial diversity within the chicken gut microbiome revealed by metagenomics and culture.</title>
        <authorList>
            <person name="Gilroy R."/>
            <person name="Ravi A."/>
            <person name="Getino M."/>
            <person name="Pursley I."/>
            <person name="Horton D.L."/>
            <person name="Alikhan N.F."/>
            <person name="Baker D."/>
            <person name="Gharbi K."/>
            <person name="Hall N."/>
            <person name="Watson M."/>
            <person name="Adriaenssens E.M."/>
            <person name="Foster-Nyarko E."/>
            <person name="Jarju S."/>
            <person name="Secka A."/>
            <person name="Antonio M."/>
            <person name="Oren A."/>
            <person name="Chaudhuri R.R."/>
            <person name="La Ragione R."/>
            <person name="Hildebrand F."/>
            <person name="Pallen M.J."/>
        </authorList>
    </citation>
    <scope>NUCLEOTIDE SEQUENCE</scope>
    <source>
        <strain evidence="5">CHK186-1790</strain>
    </source>
</reference>
<protein>
    <submittedName>
        <fullName evidence="5">Spore germination protein</fullName>
    </submittedName>
</protein>
<evidence type="ECO:0000313" key="5">
    <source>
        <dbReference type="EMBL" id="HJC41755.1"/>
    </source>
</evidence>
<accession>A0A9D2P0D2</accession>
<reference evidence="5" key="2">
    <citation type="submission" date="2021-04" db="EMBL/GenBank/DDBJ databases">
        <authorList>
            <person name="Gilroy R."/>
        </authorList>
    </citation>
    <scope>NUCLEOTIDE SEQUENCE</scope>
    <source>
        <strain evidence="5">CHK186-1790</strain>
    </source>
</reference>
<keyword evidence="2 4" id="KW-0472">Membrane</keyword>
<organism evidence="5 6">
    <name type="scientific">Candidatus Intestinimonas pullistercoris</name>
    <dbReference type="NCBI Taxonomy" id="2838623"/>
    <lineage>
        <taxon>Bacteria</taxon>
        <taxon>Bacillati</taxon>
        <taxon>Bacillota</taxon>
        <taxon>Clostridia</taxon>
        <taxon>Eubacteriales</taxon>
        <taxon>Intestinimonas</taxon>
    </lineage>
</organism>
<evidence type="ECO:0000256" key="2">
    <source>
        <dbReference type="ARBA" id="ARBA00023136"/>
    </source>
</evidence>
<comment type="similarity">
    <text evidence="1">Belongs to the GerABKA family.</text>
</comment>
<feature type="transmembrane region" description="Helical" evidence="4">
    <location>
        <begin position="426"/>
        <end position="451"/>
    </location>
</feature>
<name>A0A9D2P0D2_9FIRM</name>
<dbReference type="GO" id="GO:0009847">
    <property type="term" value="P:spore germination"/>
    <property type="evidence" value="ECO:0007669"/>
    <property type="project" value="InterPro"/>
</dbReference>
<dbReference type="Proteomes" id="UP000823882">
    <property type="component" value="Unassembled WGS sequence"/>
</dbReference>
<gene>
    <name evidence="5" type="ORF">H9701_09435</name>
</gene>
<feature type="transmembrane region" description="Helical" evidence="4">
    <location>
        <begin position="304"/>
        <end position="326"/>
    </location>
</feature>